<accession>A0ABM0JJE5</accession>
<feature type="region of interest" description="Disordered" evidence="2">
    <location>
        <begin position="143"/>
        <end position="176"/>
    </location>
</feature>
<sequence>MFFYFKMASKRVLYQPAPKENVGHKKTRKPLVQGRLAMDAGVERKSAPHLVQGRVTNIEESLDPTLSPLKSVPVLTEHSSPRPEPPSQCLDLSDADFEASVTSALRQSQPVMVFDASHLGNSPHSREVEVVVAYEDSPARVVCHSPRHLERSGRSSRKGSASSVKKSPVSLSDNSVPHWSVPVDRVPRVGSVSKDINRNLFPGEGSENGSVFNSGIEMETPTKFARSVENEAYISQHSRGIIQEILAQEMGTSNLDAISLHSQGSSPSLRQKLSPMSSSPTASSRRTVPHTSSPLSRTPLSQSNHNSVHHQGQESGRKVVKISNYPQPKFDDDSDTSTDRVPVKDDKEPRVTKTSATAQFEPDNSDSETCSLYEYVSPRVKPVSSSASKQSKTGEKLQNAPVNPPGSVRKKKPVRMVPSRYMQSASQYSKANQTISSSKNSTSSGDNSIPSVKKMQKQKSILGKPPGKPVKQEKGVVMNKQSTRGASSAPLKNNSSKHGGISAAGKENRQVSSAVVEAYGESESPKTLVRDTDRPGGGSHKTSTPTHDQLASLSQSIDASAIQSVSALSLSTWGPGMSMLEEETNGSGAGGPKSGQTAGRRAQSKTAVTSENEPSERGSRNKPLSSQNLDLLYSRYIQGQFLISRVKKLFREQEERVMKQLGGLWQLLEEKREEVCGQERELHRLRTLNLLDQTLGVGRELGSLVTAIPQLDSDFSQLGQALGATRNQLPTRDVYFPAGGEDAVEEYGDKMEQALRDSEQLLSEISSETEEQTLALSQYLSSLSAIDKNTGATAEGLTRCVKDLDSIQALTTRLVSLNLQNLQGQDIS</sequence>
<feature type="compositionally biased region" description="Polar residues" evidence="2">
    <location>
        <begin position="479"/>
        <end position="497"/>
    </location>
</feature>
<feature type="region of interest" description="Disordered" evidence="2">
    <location>
        <begin position="576"/>
        <end position="625"/>
    </location>
</feature>
<organism evidence="3 4">
    <name type="scientific">Aplysia californica</name>
    <name type="common">California sea hare</name>
    <dbReference type="NCBI Taxonomy" id="6500"/>
    <lineage>
        <taxon>Eukaryota</taxon>
        <taxon>Metazoa</taxon>
        <taxon>Spiralia</taxon>
        <taxon>Lophotrochozoa</taxon>
        <taxon>Mollusca</taxon>
        <taxon>Gastropoda</taxon>
        <taxon>Heterobranchia</taxon>
        <taxon>Euthyneura</taxon>
        <taxon>Tectipleura</taxon>
        <taxon>Aplysiida</taxon>
        <taxon>Aplysioidea</taxon>
        <taxon>Aplysiidae</taxon>
        <taxon>Aplysia</taxon>
    </lineage>
</organism>
<protein>
    <submittedName>
        <fullName evidence="4">Uncharacterized protein LOC101863972</fullName>
    </submittedName>
</protein>
<feature type="compositionally biased region" description="Polar residues" evidence="2">
    <location>
        <begin position="258"/>
        <end position="271"/>
    </location>
</feature>
<keyword evidence="1" id="KW-0175">Coiled coil</keyword>
<feature type="compositionally biased region" description="Low complexity" evidence="2">
    <location>
        <begin position="434"/>
        <end position="449"/>
    </location>
</feature>
<name>A0ABM0JJE5_APLCA</name>
<feature type="compositionally biased region" description="Polar residues" evidence="2">
    <location>
        <begin position="540"/>
        <end position="555"/>
    </location>
</feature>
<evidence type="ECO:0000256" key="1">
    <source>
        <dbReference type="SAM" id="Coils"/>
    </source>
</evidence>
<feature type="region of interest" description="Disordered" evidence="2">
    <location>
        <begin position="258"/>
        <end position="555"/>
    </location>
</feature>
<gene>
    <name evidence="4" type="primary">LOC101863972</name>
</gene>
<dbReference type="Proteomes" id="UP000694888">
    <property type="component" value="Unplaced"/>
</dbReference>
<feature type="compositionally biased region" description="Polar residues" evidence="2">
    <location>
        <begin position="289"/>
        <end position="310"/>
    </location>
</feature>
<evidence type="ECO:0000313" key="4">
    <source>
        <dbReference type="RefSeq" id="XP_005095019.2"/>
    </source>
</evidence>
<proteinExistence type="predicted"/>
<feature type="compositionally biased region" description="Polar residues" evidence="2">
    <location>
        <begin position="421"/>
        <end position="433"/>
    </location>
</feature>
<keyword evidence="3" id="KW-1185">Reference proteome</keyword>
<feature type="compositionally biased region" description="Low complexity" evidence="2">
    <location>
        <begin position="274"/>
        <end position="286"/>
    </location>
</feature>
<feature type="coiled-coil region" evidence="1">
    <location>
        <begin position="744"/>
        <end position="771"/>
    </location>
</feature>
<dbReference type="RefSeq" id="XP_005095019.2">
    <property type="nucleotide sequence ID" value="XM_005094962.3"/>
</dbReference>
<feature type="compositionally biased region" description="Low complexity" evidence="2">
    <location>
        <begin position="158"/>
        <end position="167"/>
    </location>
</feature>
<evidence type="ECO:0000313" key="3">
    <source>
        <dbReference type="Proteomes" id="UP000694888"/>
    </source>
</evidence>
<evidence type="ECO:0000256" key="2">
    <source>
        <dbReference type="SAM" id="MobiDB-lite"/>
    </source>
</evidence>
<reference evidence="4" key="1">
    <citation type="submission" date="2025-08" db="UniProtKB">
        <authorList>
            <consortium name="RefSeq"/>
        </authorList>
    </citation>
    <scope>IDENTIFICATION</scope>
</reference>
<feature type="compositionally biased region" description="Basic and acidic residues" evidence="2">
    <location>
        <begin position="337"/>
        <end position="351"/>
    </location>
</feature>
<dbReference type="GeneID" id="101863972"/>